<dbReference type="AlphaFoldDB" id="A0A3D9XMP9"/>
<organism evidence="1 2">
    <name type="scientific">Paracoccus versutus</name>
    <name type="common">Thiobacillus versutus</name>
    <dbReference type="NCBI Taxonomy" id="34007"/>
    <lineage>
        <taxon>Bacteria</taxon>
        <taxon>Pseudomonadati</taxon>
        <taxon>Pseudomonadota</taxon>
        <taxon>Alphaproteobacteria</taxon>
        <taxon>Rhodobacterales</taxon>
        <taxon>Paracoccaceae</taxon>
        <taxon>Paracoccus</taxon>
    </lineage>
</organism>
<sequence length="132" mass="14289">MADMAGRRSRDEAEAVAKQLDAAGICYPAEQNPYYCNGAPGGTTDIGRFHDVTNSAGIRPQIDRLIAGQDKWVDFVVTKSGVEGPGFIREIAGQPWQLYSTCRAHTCSDQAITVLGQIPEAARSVLIDAHRQ</sequence>
<name>A0A3D9XMP9_PARVE</name>
<proteinExistence type="predicted"/>
<evidence type="ECO:0000313" key="1">
    <source>
        <dbReference type="EMBL" id="REF70343.1"/>
    </source>
</evidence>
<protein>
    <submittedName>
        <fullName evidence="1">Inhibitor of lysozyme (Ivy)</fullName>
    </submittedName>
</protein>
<accession>A0A3D9XMP9</accession>
<dbReference type="SUPFAM" id="SSF89872">
    <property type="entry name" value="Inhibitor of vertebrate lysozyme, Ivy"/>
    <property type="match status" value="1"/>
</dbReference>
<evidence type="ECO:0000313" key="2">
    <source>
        <dbReference type="Proteomes" id="UP000256941"/>
    </source>
</evidence>
<dbReference type="EMBL" id="QTUJ01000002">
    <property type="protein sequence ID" value="REF70343.1"/>
    <property type="molecule type" value="Genomic_DNA"/>
</dbReference>
<dbReference type="Gene3D" id="3.40.1420.10">
    <property type="entry name" value="Inhibitor of vertebrate lysozyme"/>
    <property type="match status" value="1"/>
</dbReference>
<gene>
    <name evidence="1" type="ORF">BDD41_3073</name>
</gene>
<comment type="caution">
    <text evidence="1">The sequence shown here is derived from an EMBL/GenBank/DDBJ whole genome shotgun (WGS) entry which is preliminary data.</text>
</comment>
<dbReference type="RefSeq" id="WP_116222272.1">
    <property type="nucleotide sequence ID" value="NZ_CP038197.1"/>
</dbReference>
<dbReference type="Proteomes" id="UP000256941">
    <property type="component" value="Unassembled WGS sequence"/>
</dbReference>
<dbReference type="InterPro" id="IPR036501">
    <property type="entry name" value="Inhibitor_vert_lysozyme_sf"/>
</dbReference>
<reference evidence="1 2" key="1">
    <citation type="submission" date="2018-08" db="EMBL/GenBank/DDBJ databases">
        <title>Genomic Encyclopedia of Archaeal and Bacterial Type Strains, Phase II (KMG-II): from individual species to whole genera.</title>
        <authorList>
            <person name="Goeker M."/>
        </authorList>
    </citation>
    <scope>NUCLEOTIDE SEQUENCE [LARGE SCALE GENOMIC DNA]</scope>
    <source>
        <strain evidence="1 2">DSM 17099</strain>
    </source>
</reference>